<feature type="compositionally biased region" description="Basic residues" evidence="4">
    <location>
        <begin position="89"/>
        <end position="100"/>
    </location>
</feature>
<protein>
    <recommendedName>
        <fullName evidence="6">50S ribosomal protein L4</fullName>
    </recommendedName>
</protein>
<gene>
    <name evidence="5" type="ORF">METZ01_LOCUS244908</name>
</gene>
<dbReference type="HAMAP" id="MF_01328_B">
    <property type="entry name" value="Ribosomal_uL4_B"/>
    <property type="match status" value="1"/>
</dbReference>
<dbReference type="InterPro" id="IPR002136">
    <property type="entry name" value="Ribosomal_uL4"/>
</dbReference>
<keyword evidence="2" id="KW-0689">Ribosomal protein</keyword>
<accession>A0A382HXC4</accession>
<name>A0A382HXC4_9ZZZZ</name>
<dbReference type="GO" id="GO:0005840">
    <property type="term" value="C:ribosome"/>
    <property type="evidence" value="ECO:0007669"/>
    <property type="project" value="UniProtKB-KW"/>
</dbReference>
<dbReference type="EMBL" id="UINC01063919">
    <property type="protein sequence ID" value="SVB92054.1"/>
    <property type="molecule type" value="Genomic_DNA"/>
</dbReference>
<sequence length="210" mass="22526">MQVKDNTGKIVGSVAASDQVWGALNNDALLHQAVVAQLANKRRGTQSTQTRATVSFSTKKIRPQKGTGASRQGSRRSPVRVGGGVAHGPHPRNHRQRLPKKMRRQALRIALSDKIRQESVTIIDDLRIEAPKSSTIRDIVKALDLKGRTLIVTGSTDQNIVKSAGNLPGIEVQAAALMNSLEAASFTNLVLTQDALEAIDRLWGSSGGNA</sequence>
<dbReference type="GO" id="GO:1990904">
    <property type="term" value="C:ribonucleoprotein complex"/>
    <property type="evidence" value="ECO:0007669"/>
    <property type="project" value="UniProtKB-KW"/>
</dbReference>
<dbReference type="NCBIfam" id="TIGR03953">
    <property type="entry name" value="rplD_bact"/>
    <property type="match status" value="1"/>
</dbReference>
<evidence type="ECO:0008006" key="6">
    <source>
        <dbReference type="Google" id="ProtNLM"/>
    </source>
</evidence>
<dbReference type="SUPFAM" id="SSF52166">
    <property type="entry name" value="Ribosomal protein L4"/>
    <property type="match status" value="1"/>
</dbReference>
<evidence type="ECO:0000256" key="1">
    <source>
        <dbReference type="ARBA" id="ARBA00010528"/>
    </source>
</evidence>
<evidence type="ECO:0000256" key="4">
    <source>
        <dbReference type="SAM" id="MobiDB-lite"/>
    </source>
</evidence>
<reference evidence="5" key="1">
    <citation type="submission" date="2018-05" db="EMBL/GenBank/DDBJ databases">
        <authorList>
            <person name="Lanie J.A."/>
            <person name="Ng W.-L."/>
            <person name="Kazmierczak K.M."/>
            <person name="Andrzejewski T.M."/>
            <person name="Davidsen T.M."/>
            <person name="Wayne K.J."/>
            <person name="Tettelin H."/>
            <person name="Glass J.I."/>
            <person name="Rusch D."/>
            <person name="Podicherti R."/>
            <person name="Tsui H.-C.T."/>
            <person name="Winkler M.E."/>
        </authorList>
    </citation>
    <scope>NUCLEOTIDE SEQUENCE</scope>
</reference>
<dbReference type="InterPro" id="IPR023574">
    <property type="entry name" value="Ribosomal_uL4_dom_sf"/>
</dbReference>
<evidence type="ECO:0000313" key="5">
    <source>
        <dbReference type="EMBL" id="SVB92054.1"/>
    </source>
</evidence>
<feature type="compositionally biased region" description="Polar residues" evidence="4">
    <location>
        <begin position="45"/>
        <end position="58"/>
    </location>
</feature>
<dbReference type="AlphaFoldDB" id="A0A382HXC4"/>
<dbReference type="PANTHER" id="PTHR10746:SF6">
    <property type="entry name" value="LARGE RIBOSOMAL SUBUNIT PROTEIN UL4M"/>
    <property type="match status" value="1"/>
</dbReference>
<dbReference type="PANTHER" id="PTHR10746">
    <property type="entry name" value="50S RIBOSOMAL PROTEIN L4"/>
    <property type="match status" value="1"/>
</dbReference>
<dbReference type="GO" id="GO:0003735">
    <property type="term" value="F:structural constituent of ribosome"/>
    <property type="evidence" value="ECO:0007669"/>
    <property type="project" value="InterPro"/>
</dbReference>
<dbReference type="GO" id="GO:0006412">
    <property type="term" value="P:translation"/>
    <property type="evidence" value="ECO:0007669"/>
    <property type="project" value="InterPro"/>
</dbReference>
<dbReference type="Pfam" id="PF00573">
    <property type="entry name" value="Ribosomal_L4"/>
    <property type="match status" value="1"/>
</dbReference>
<proteinExistence type="inferred from homology"/>
<comment type="similarity">
    <text evidence="1">Belongs to the universal ribosomal protein uL4 family.</text>
</comment>
<organism evidence="5">
    <name type="scientific">marine metagenome</name>
    <dbReference type="NCBI Taxonomy" id="408172"/>
    <lineage>
        <taxon>unclassified sequences</taxon>
        <taxon>metagenomes</taxon>
        <taxon>ecological metagenomes</taxon>
    </lineage>
</organism>
<dbReference type="Gene3D" id="3.40.1370.10">
    <property type="match status" value="1"/>
</dbReference>
<dbReference type="InterPro" id="IPR013005">
    <property type="entry name" value="Ribosomal_uL4-like"/>
</dbReference>
<evidence type="ECO:0000256" key="2">
    <source>
        <dbReference type="ARBA" id="ARBA00022980"/>
    </source>
</evidence>
<evidence type="ECO:0000256" key="3">
    <source>
        <dbReference type="ARBA" id="ARBA00023274"/>
    </source>
</evidence>
<keyword evidence="3" id="KW-0687">Ribonucleoprotein</keyword>
<feature type="region of interest" description="Disordered" evidence="4">
    <location>
        <begin position="40"/>
        <end position="100"/>
    </location>
</feature>